<accession>A0A9I9DYS9</accession>
<evidence type="ECO:0000256" key="1">
    <source>
        <dbReference type="SAM" id="MobiDB-lite"/>
    </source>
</evidence>
<dbReference type="EnsemblPlants" id="MELO3C025707.2.1">
    <property type="protein sequence ID" value="MELO3C025707.2.1"/>
    <property type="gene ID" value="MELO3C025707.2"/>
</dbReference>
<name>A0A9I9DYS9_CUCME</name>
<reference evidence="2" key="1">
    <citation type="submission" date="2023-03" db="UniProtKB">
        <authorList>
            <consortium name="EnsemblPlants"/>
        </authorList>
    </citation>
    <scope>IDENTIFICATION</scope>
</reference>
<dbReference type="AlphaFoldDB" id="A0A9I9DYS9"/>
<protein>
    <submittedName>
        <fullName evidence="2">Uncharacterized protein</fullName>
    </submittedName>
</protein>
<feature type="region of interest" description="Disordered" evidence="1">
    <location>
        <begin position="34"/>
        <end position="57"/>
    </location>
</feature>
<organism evidence="2">
    <name type="scientific">Cucumis melo</name>
    <name type="common">Muskmelon</name>
    <dbReference type="NCBI Taxonomy" id="3656"/>
    <lineage>
        <taxon>Eukaryota</taxon>
        <taxon>Viridiplantae</taxon>
        <taxon>Streptophyta</taxon>
        <taxon>Embryophyta</taxon>
        <taxon>Tracheophyta</taxon>
        <taxon>Spermatophyta</taxon>
        <taxon>Magnoliopsida</taxon>
        <taxon>eudicotyledons</taxon>
        <taxon>Gunneridae</taxon>
        <taxon>Pentapetalae</taxon>
        <taxon>rosids</taxon>
        <taxon>fabids</taxon>
        <taxon>Cucurbitales</taxon>
        <taxon>Cucurbitaceae</taxon>
        <taxon>Benincaseae</taxon>
        <taxon>Cucumis</taxon>
    </lineage>
</organism>
<dbReference type="Gramene" id="MELO3C025707.2.1">
    <property type="protein sequence ID" value="MELO3C025707.2.1"/>
    <property type="gene ID" value="MELO3C025707.2"/>
</dbReference>
<evidence type="ECO:0000313" key="2">
    <source>
        <dbReference type="EnsemblPlants" id="MELO3C025707.2.1"/>
    </source>
</evidence>
<sequence length="57" mass="6692">MATKRNCSMRKTVFAYREHQPRDIIREETTKALTFKDKPSNSNRLNPITLISPEQLD</sequence>
<proteinExistence type="predicted"/>